<organism evidence="3 4">
    <name type="scientific">Grifola frondosa</name>
    <name type="common">Maitake</name>
    <name type="synonym">Polyporus frondosus</name>
    <dbReference type="NCBI Taxonomy" id="5627"/>
    <lineage>
        <taxon>Eukaryota</taxon>
        <taxon>Fungi</taxon>
        <taxon>Dikarya</taxon>
        <taxon>Basidiomycota</taxon>
        <taxon>Agaricomycotina</taxon>
        <taxon>Agaricomycetes</taxon>
        <taxon>Polyporales</taxon>
        <taxon>Grifolaceae</taxon>
        <taxon>Grifola</taxon>
    </lineage>
</organism>
<dbReference type="InterPro" id="IPR029058">
    <property type="entry name" value="AB_hydrolase_fold"/>
</dbReference>
<dbReference type="InterPro" id="IPR018712">
    <property type="entry name" value="Tle1-like_cat"/>
</dbReference>
<feature type="region of interest" description="Disordered" evidence="1">
    <location>
        <begin position="723"/>
        <end position="750"/>
    </location>
</feature>
<accession>A0A1C7LV81</accession>
<gene>
    <name evidence="3" type="ORF">A0H81_11013</name>
</gene>
<dbReference type="STRING" id="5627.A0A1C7LV81"/>
<evidence type="ECO:0000313" key="3">
    <source>
        <dbReference type="EMBL" id="OBZ68675.1"/>
    </source>
</evidence>
<name>A0A1C7LV81_GRIFR</name>
<protein>
    <recommendedName>
        <fullName evidence="2">T6SS Phospholipase effector Tle1-like catalytic domain-containing protein</fullName>
    </recommendedName>
</protein>
<dbReference type="InterPro" id="IPR016024">
    <property type="entry name" value="ARM-type_fold"/>
</dbReference>
<dbReference type="OrthoDB" id="2794527at2759"/>
<feature type="domain" description="T6SS Phospholipase effector Tle1-like catalytic" evidence="2">
    <location>
        <begin position="20"/>
        <end position="314"/>
    </location>
</feature>
<dbReference type="SUPFAM" id="SSF53474">
    <property type="entry name" value="alpha/beta-Hydrolases"/>
    <property type="match status" value="2"/>
</dbReference>
<dbReference type="Gene3D" id="1.25.10.10">
    <property type="entry name" value="Leucine-rich Repeat Variant"/>
    <property type="match status" value="1"/>
</dbReference>
<proteinExistence type="predicted"/>
<dbReference type="Proteomes" id="UP000092993">
    <property type="component" value="Unassembled WGS sequence"/>
</dbReference>
<dbReference type="Pfam" id="PF09994">
    <property type="entry name" value="T6SS_Tle1-like_cat"/>
    <property type="match status" value="1"/>
</dbReference>
<dbReference type="SUPFAM" id="SSF48371">
    <property type="entry name" value="ARM repeat"/>
    <property type="match status" value="1"/>
</dbReference>
<dbReference type="Gene3D" id="3.40.50.1820">
    <property type="entry name" value="alpha/beta hydrolase"/>
    <property type="match status" value="1"/>
</dbReference>
<keyword evidence="4" id="KW-1185">Reference proteome</keyword>
<dbReference type="AlphaFoldDB" id="A0A1C7LV81"/>
<evidence type="ECO:0000256" key="1">
    <source>
        <dbReference type="SAM" id="MobiDB-lite"/>
    </source>
</evidence>
<dbReference type="InterPro" id="IPR011989">
    <property type="entry name" value="ARM-like"/>
</dbReference>
<dbReference type="PANTHER" id="PTHR33840:SF2">
    <property type="entry name" value="TLE1 PHOSPHOLIPASE DOMAIN-CONTAINING PROTEIN"/>
    <property type="match status" value="1"/>
</dbReference>
<dbReference type="PANTHER" id="PTHR33840">
    <property type="match status" value="1"/>
</dbReference>
<feature type="compositionally biased region" description="Polar residues" evidence="1">
    <location>
        <begin position="725"/>
        <end position="750"/>
    </location>
</feature>
<comment type="caution">
    <text evidence="3">The sequence shown here is derived from an EMBL/GenBank/DDBJ whole genome shotgun (WGS) entry which is preliminary data.</text>
</comment>
<evidence type="ECO:0000259" key="2">
    <source>
        <dbReference type="Pfam" id="PF09994"/>
    </source>
</evidence>
<sequence>MSNPQFCTCFPESPSAKKGRNLVVCIDGTSQQFGSKNTNVIELYSQLVKDQTQMTYYNSGIGTYAKPSRKTLRHWVQVVDSKIDLAIAWNFDQTVKRAYRWLAENYQDGDRIFMFGFSRGAYQVRTLAAMIDKVGLIHKGNEEQIPFAYALYESADDAEEVADKKTLVSKMLNCIPRAVKRFLKRSQEAIPPKLEQAQRFKETFSRNVKVHFVGVWDTVSSVGLIRHKTLPGTENPDTMCYFRHALALDECRVKFQPEYARGSSMLGKSSGERPEKPSTHRVKEVWFSGSHSDIGGGQVRNSDPHLRHPSYLWISYEAAMLGLKFDKYPGRSSVERSPVRSGWQIHQSMSTMWTILEYLPVKRISYGTGNDTRRPHRAAPPEVITTIVKIDGLANRLLLSIRRGWEPSVQVGALDAVRKGRDDISDIQDPGLELSIVLKTLLEDDDFKHRVTAAAFATQFYKARWCARIVKYDVIPNLSRMVGDDVNINLQYLHIVDQLLLYKKCRDQLFAHRTLDHLSNLLRSRDWKICVKALKIVNHLVYYQVDLYSVHSAILLPIMVLLTRQHGLVRQISLDVVGLLIRDDDTRRCMLKNGLMTQLLHQLADDFWGPDAQIHCLHTIRFVIDHADDKTSGDILTTELLHSLATVLNSGNGKVVRVALLLLEALPRHVAFLRSMAGDQPTSPLKWFDFGKVWNNHDEEIRSQCRATLAQFAKFEDIWQKLQPEGQNTKQQHEIQNSSASEPQTSPQSE</sequence>
<reference evidence="3 4" key="1">
    <citation type="submission" date="2016-03" db="EMBL/GenBank/DDBJ databases">
        <title>Whole genome sequencing of Grifola frondosa 9006-11.</title>
        <authorList>
            <person name="Min B."/>
            <person name="Park H."/>
            <person name="Kim J.-G."/>
            <person name="Cho H."/>
            <person name="Oh Y.-L."/>
            <person name="Kong W.-S."/>
            <person name="Choi I.-G."/>
        </authorList>
    </citation>
    <scope>NUCLEOTIDE SEQUENCE [LARGE SCALE GENOMIC DNA]</scope>
    <source>
        <strain evidence="3 4">9006-11</strain>
    </source>
</reference>
<evidence type="ECO:0000313" key="4">
    <source>
        <dbReference type="Proteomes" id="UP000092993"/>
    </source>
</evidence>
<dbReference type="EMBL" id="LUGG01000019">
    <property type="protein sequence ID" value="OBZ68675.1"/>
    <property type="molecule type" value="Genomic_DNA"/>
</dbReference>